<feature type="compositionally biased region" description="Acidic residues" evidence="1">
    <location>
        <begin position="341"/>
        <end position="350"/>
    </location>
</feature>
<feature type="region of interest" description="Disordered" evidence="1">
    <location>
        <begin position="1"/>
        <end position="23"/>
    </location>
</feature>
<name>A0ABR2UXY1_9PEZI</name>
<evidence type="ECO:0008006" key="4">
    <source>
        <dbReference type="Google" id="ProtNLM"/>
    </source>
</evidence>
<feature type="region of interest" description="Disordered" evidence="1">
    <location>
        <begin position="682"/>
        <end position="744"/>
    </location>
</feature>
<protein>
    <recommendedName>
        <fullName evidence="4">C2H2-type domain-containing protein</fullName>
    </recommendedName>
</protein>
<dbReference type="InterPro" id="IPR022190">
    <property type="entry name" value="DUF3716"/>
</dbReference>
<feature type="compositionally biased region" description="Low complexity" evidence="1">
    <location>
        <begin position="704"/>
        <end position="719"/>
    </location>
</feature>
<feature type="region of interest" description="Disordered" evidence="1">
    <location>
        <begin position="269"/>
        <end position="368"/>
    </location>
</feature>
<evidence type="ECO:0000256" key="1">
    <source>
        <dbReference type="SAM" id="MobiDB-lite"/>
    </source>
</evidence>
<dbReference type="Proteomes" id="UP001408356">
    <property type="component" value="Unassembled WGS sequence"/>
</dbReference>
<keyword evidence="3" id="KW-1185">Reference proteome</keyword>
<feature type="region of interest" description="Disordered" evidence="1">
    <location>
        <begin position="164"/>
        <end position="218"/>
    </location>
</feature>
<reference evidence="2 3" key="1">
    <citation type="journal article" date="2024" name="J. Plant Pathol.">
        <title>Sequence and assembly of the genome of Seiridium unicorne, isolate CBS 538.82, causal agent of cypress canker disease.</title>
        <authorList>
            <person name="Scali E."/>
            <person name="Rocca G.D."/>
            <person name="Danti R."/>
            <person name="Garbelotto M."/>
            <person name="Barberini S."/>
            <person name="Baroncelli R."/>
            <person name="Emiliani G."/>
        </authorList>
    </citation>
    <scope>NUCLEOTIDE SEQUENCE [LARGE SCALE GENOMIC DNA]</scope>
    <source>
        <strain evidence="2 3">BM-138-508</strain>
    </source>
</reference>
<proteinExistence type="predicted"/>
<comment type="caution">
    <text evidence="2">The sequence shown here is derived from an EMBL/GenBank/DDBJ whole genome shotgun (WGS) entry which is preliminary data.</text>
</comment>
<dbReference type="Pfam" id="PF12511">
    <property type="entry name" value="DUF3716"/>
    <property type="match status" value="1"/>
</dbReference>
<feature type="compositionally biased region" description="Polar residues" evidence="1">
    <location>
        <begin position="164"/>
        <end position="178"/>
    </location>
</feature>
<sequence>MGPPGRTSTADRNNTFQLDSAPIQNDFNSGRALRRAFADGTLSPEAEHALMHMAELRRGLIQHPIPSDVRNAITKGDIAPGLRPILLTELYCATGSTANSSASYSEGSHVAGISTFGASPSPQAELTVANRESASSISRAPFAAPDTLVVDAPVSPEPANITSDIGTLSHGKSGSHDVSGTLDGILRGHGAGGANLKRKRDGSSSLPKGASSVTVRSPLSSSITISAMELFRRFAAESVLSFSSSKPKESPEVPQVQAHLETRLESFLRHPDLEITNDNSHPRRSSKDISAPGVSSGSVHSITGAHKGDDGPNDATAPNGPTLDDDYEMEDAGKESGTTNDGDDETDTDISDLASTSVGNGGMKAEDGRPYNIWRLASGRAIPTHGALLPTGYQPYIDAERPWVCPIRSCRVLFKTLGGLGGHFNSKHRAAILNDNKDGTLSVTNFRLGTGRLPAIVTTKRPLSPNEPPMPEPSLPGISKLIGEHLSTSGKPSIAPGKTPPLRNSLETKDTTLLLPQVADETTSRPCLNDIAIWTWKNVVYPHLKSTSISPIPTKGHVQDLLPLQQRRGIEFNPLTPPYFESRPQDISAFLIQITGTKAPAPCERCQQGKGPFIGCIVISTEAPLNVRRQVTSCANCFYKGNQKNCGGLTNWHQKTYPELLDGSVPVGRTSLQVADNLDSPLQDQYPVLRSRRTPKEPNGFSPASKLTTAKAKNTSSTSEDSDVRSLRQRRSTAQNDPASRDSSALLSTRISDINNVDHLYLPMEDWEIAPGRIRHNSENGLENVAFSAAYLAHGEPVSIGPGIGFHVLVIKPGTSHRFEPIASRLRLCSVAGGKIRVKTLDQEFHLGPNGMFQVKPDTGCIVDNRLYGNATIHVTEMPSEVSTL</sequence>
<dbReference type="EMBL" id="JARVKF010000310">
    <property type="protein sequence ID" value="KAK9419545.1"/>
    <property type="molecule type" value="Genomic_DNA"/>
</dbReference>
<gene>
    <name evidence="2" type="ORF">SUNI508_07281</name>
</gene>
<evidence type="ECO:0000313" key="2">
    <source>
        <dbReference type="EMBL" id="KAK9419545.1"/>
    </source>
</evidence>
<feature type="compositionally biased region" description="Polar residues" evidence="1">
    <location>
        <begin position="732"/>
        <end position="744"/>
    </location>
</feature>
<accession>A0ABR2UXY1</accession>
<organism evidence="2 3">
    <name type="scientific">Seiridium unicorne</name>
    <dbReference type="NCBI Taxonomy" id="138068"/>
    <lineage>
        <taxon>Eukaryota</taxon>
        <taxon>Fungi</taxon>
        <taxon>Dikarya</taxon>
        <taxon>Ascomycota</taxon>
        <taxon>Pezizomycotina</taxon>
        <taxon>Sordariomycetes</taxon>
        <taxon>Xylariomycetidae</taxon>
        <taxon>Amphisphaeriales</taxon>
        <taxon>Sporocadaceae</taxon>
        <taxon>Seiridium</taxon>
    </lineage>
</organism>
<evidence type="ECO:0000313" key="3">
    <source>
        <dbReference type="Proteomes" id="UP001408356"/>
    </source>
</evidence>